<dbReference type="PANTHER" id="PTHR10699:SF11">
    <property type="entry name" value="IGLOO, ISOFORM A"/>
    <property type="match status" value="1"/>
</dbReference>
<dbReference type="SMART" id="SM00015">
    <property type="entry name" value="IQ"/>
    <property type="match status" value="5"/>
</dbReference>
<dbReference type="CDD" id="cd12100">
    <property type="entry name" value="DD_CABYR_SP17"/>
    <property type="match status" value="1"/>
</dbReference>
<dbReference type="Pfam" id="PF02197">
    <property type="entry name" value="RIIa"/>
    <property type="match status" value="1"/>
</dbReference>
<dbReference type="EMBL" id="LR790640">
    <property type="protein sequence ID" value="CAB3266502.1"/>
    <property type="molecule type" value="mRNA"/>
</dbReference>
<dbReference type="InterPro" id="IPR000048">
    <property type="entry name" value="IQ_motif_EF-hand-BS"/>
</dbReference>
<dbReference type="InterPro" id="IPR047579">
    <property type="entry name" value="DD_CABYR_SP17"/>
</dbReference>
<sequence>MFRPIPYSSNSLNVPKGFAVLLEKLATEVLRNQPLDIVSFSAKYFVQLLENRNETSEDITLCDKEFEHRTFNDGHFGTNQALERNSKNEERSVIKIQSVYRGHMSRKQTERLKRKQNVAAQTIQNRYRSHKQNQQSKEKTQTTERKTETAAIKIQANFRGYAVRKKAVQKKKEMSATKIQATYRGHIIRQSLRKQDDAALKIEKSAIKIQSTYRGYKVRKGLKEGKASTEVQ</sequence>
<dbReference type="PROSITE" id="PS50096">
    <property type="entry name" value="IQ"/>
    <property type="match status" value="4"/>
</dbReference>
<protein>
    <submittedName>
        <fullName evidence="3">Sperm surface protein Sp17</fullName>
    </submittedName>
</protein>
<evidence type="ECO:0000259" key="2">
    <source>
        <dbReference type="SMART" id="SM00394"/>
    </source>
</evidence>
<dbReference type="SUPFAM" id="SSF47391">
    <property type="entry name" value="Dimerization-anchoring domain of cAMP-dependent PK regulatory subunit"/>
    <property type="match status" value="1"/>
</dbReference>
<organism evidence="3">
    <name type="scientific">Phallusia mammillata</name>
    <dbReference type="NCBI Taxonomy" id="59560"/>
    <lineage>
        <taxon>Eukaryota</taxon>
        <taxon>Metazoa</taxon>
        <taxon>Chordata</taxon>
        <taxon>Tunicata</taxon>
        <taxon>Ascidiacea</taxon>
        <taxon>Phlebobranchia</taxon>
        <taxon>Ascidiidae</taxon>
        <taxon>Phallusia</taxon>
    </lineage>
</organism>
<dbReference type="InterPro" id="IPR027417">
    <property type="entry name" value="P-loop_NTPase"/>
</dbReference>
<feature type="region of interest" description="Disordered" evidence="1">
    <location>
        <begin position="124"/>
        <end position="147"/>
    </location>
</feature>
<accession>A0A6F9DST7</accession>
<dbReference type="Gene3D" id="1.20.5.190">
    <property type="match status" value="2"/>
</dbReference>
<name>A0A6F9DST7_9ASCI</name>
<gene>
    <name evidence="3" type="primary">Spa17</name>
</gene>
<reference evidence="3" key="1">
    <citation type="submission" date="2020-04" db="EMBL/GenBank/DDBJ databases">
        <authorList>
            <person name="Neveu A P."/>
        </authorList>
    </citation>
    <scope>NUCLEOTIDE SEQUENCE</scope>
    <source>
        <tissue evidence="3">Whole embryo</tissue>
    </source>
</reference>
<dbReference type="Gene3D" id="1.20.890.10">
    <property type="entry name" value="cAMP-dependent protein kinase regulatory subunit, dimerization-anchoring domain"/>
    <property type="match status" value="1"/>
</dbReference>
<evidence type="ECO:0000256" key="1">
    <source>
        <dbReference type="SAM" id="MobiDB-lite"/>
    </source>
</evidence>
<proteinExistence type="evidence at transcript level"/>
<dbReference type="FunFam" id="1.20.5.190:FF:000055">
    <property type="entry name" value="Putative microtubule-associated protein futsch"/>
    <property type="match status" value="1"/>
</dbReference>
<dbReference type="InterPro" id="IPR003117">
    <property type="entry name" value="cAMP_dep_PK_reg_su_I/II_a/b"/>
</dbReference>
<dbReference type="SMART" id="SM00394">
    <property type="entry name" value="RIIa"/>
    <property type="match status" value="1"/>
</dbReference>
<evidence type="ECO:0000313" key="3">
    <source>
        <dbReference type="EMBL" id="CAB3266502.1"/>
    </source>
</evidence>
<dbReference type="AlphaFoldDB" id="A0A6F9DST7"/>
<dbReference type="GO" id="GO:0005516">
    <property type="term" value="F:calmodulin binding"/>
    <property type="evidence" value="ECO:0007669"/>
    <property type="project" value="TreeGrafter"/>
</dbReference>
<dbReference type="SUPFAM" id="SSF52540">
    <property type="entry name" value="P-loop containing nucleoside triphosphate hydrolases"/>
    <property type="match status" value="1"/>
</dbReference>
<dbReference type="Pfam" id="PF00612">
    <property type="entry name" value="IQ"/>
    <property type="match status" value="4"/>
</dbReference>
<feature type="domain" description="RIIa" evidence="2">
    <location>
        <begin position="16"/>
        <end position="53"/>
    </location>
</feature>
<dbReference type="PANTHER" id="PTHR10699">
    <property type="entry name" value="NEUROMODULIN"/>
    <property type="match status" value="1"/>
</dbReference>
<feature type="compositionally biased region" description="Basic and acidic residues" evidence="1">
    <location>
        <begin position="136"/>
        <end position="147"/>
    </location>
</feature>
<dbReference type="CDD" id="cd23767">
    <property type="entry name" value="IQCD"/>
    <property type="match status" value="2"/>
</dbReference>